<dbReference type="HOGENOM" id="CLU_1022614_0_0_0"/>
<dbReference type="KEGG" id="rba:RB10603"/>
<protein>
    <submittedName>
        <fullName evidence="2">Uncharacterized protein</fullName>
    </submittedName>
</protein>
<keyword evidence="3" id="KW-1185">Reference proteome</keyword>
<dbReference type="STRING" id="243090.RB10603"/>
<proteinExistence type="predicted"/>
<gene>
    <name evidence="2" type="ordered locus">RB10603</name>
</gene>
<organism evidence="2 3">
    <name type="scientific">Rhodopirellula baltica (strain DSM 10527 / NCIMB 13988 / SH1)</name>
    <dbReference type="NCBI Taxonomy" id="243090"/>
    <lineage>
        <taxon>Bacteria</taxon>
        <taxon>Pseudomonadati</taxon>
        <taxon>Planctomycetota</taxon>
        <taxon>Planctomycetia</taxon>
        <taxon>Pirellulales</taxon>
        <taxon>Pirellulaceae</taxon>
        <taxon>Rhodopirellula</taxon>
    </lineage>
</organism>
<dbReference type="EnsemblBacteria" id="CAD78969">
    <property type="protein sequence ID" value="CAD78969"/>
    <property type="gene ID" value="RB10603"/>
</dbReference>
<accession>Q7UER5</accession>
<sequence>MRMSGNGSRTASPNGSLGLKHMTRSLRTFAAGTFFAAMVAVLAGPQTAQAGHDSPLYVAADRYRDAVSHFEDEARRVRSLDRGVLRLIDDFEDQTSDVRSAARHPDRSDRLAREFNDVQFLQAQTEQAVFGSGCPIIARALTPCWGDVLGSFAALQQQMAYVQPYVAARPAVTCDVHHRSRYSAPTYPSSPPVVFPGQMPLPLPRTVPHVQQKPISYPHRNSRDFNSHDVYRGASHRDAPRPGNYRASIPSRKSVPKGAEIGLVLLNSFLNR</sequence>
<evidence type="ECO:0000256" key="1">
    <source>
        <dbReference type="SAM" id="MobiDB-lite"/>
    </source>
</evidence>
<dbReference type="PATRIC" id="fig|243090.15.peg.5125"/>
<dbReference type="InParanoid" id="Q7UER5"/>
<reference evidence="2 3" key="1">
    <citation type="journal article" date="2003" name="Proc. Natl. Acad. Sci. U.S.A.">
        <title>Complete genome sequence of the marine planctomycete Pirellula sp. strain 1.</title>
        <authorList>
            <person name="Gloeckner F.O."/>
            <person name="Kube M."/>
            <person name="Bauer M."/>
            <person name="Teeling H."/>
            <person name="Lombardot T."/>
            <person name="Ludwig W."/>
            <person name="Gade D."/>
            <person name="Beck A."/>
            <person name="Borzym K."/>
            <person name="Heitmann K."/>
            <person name="Rabus R."/>
            <person name="Schlesner H."/>
            <person name="Amann R."/>
            <person name="Reinhardt R."/>
        </authorList>
    </citation>
    <scope>NUCLEOTIDE SEQUENCE [LARGE SCALE GENOMIC DNA]</scope>
    <source>
        <strain evidence="3">DSM 10527 / NCIMB 13988 / SH1</strain>
    </source>
</reference>
<dbReference type="EMBL" id="BX294151">
    <property type="protein sequence ID" value="CAD78969.1"/>
    <property type="molecule type" value="Genomic_DNA"/>
</dbReference>
<name>Q7UER5_RHOBA</name>
<evidence type="ECO:0000313" key="3">
    <source>
        <dbReference type="Proteomes" id="UP000001025"/>
    </source>
</evidence>
<feature type="compositionally biased region" description="Basic and acidic residues" evidence="1">
    <location>
        <begin position="221"/>
        <end position="240"/>
    </location>
</feature>
<dbReference type="OrthoDB" id="292392at2"/>
<evidence type="ECO:0000313" key="2">
    <source>
        <dbReference type="EMBL" id="CAD78969.1"/>
    </source>
</evidence>
<dbReference type="AlphaFoldDB" id="Q7UER5"/>
<dbReference type="Proteomes" id="UP000001025">
    <property type="component" value="Chromosome"/>
</dbReference>
<feature type="region of interest" description="Disordered" evidence="1">
    <location>
        <begin position="215"/>
        <end position="252"/>
    </location>
</feature>